<evidence type="ECO:0000256" key="1">
    <source>
        <dbReference type="SAM" id="Phobius"/>
    </source>
</evidence>
<keyword evidence="1" id="KW-0812">Transmembrane</keyword>
<accession>A0A1W9NYF8</accession>
<feature type="transmembrane region" description="Helical" evidence="1">
    <location>
        <begin position="221"/>
        <end position="238"/>
    </location>
</feature>
<feature type="transmembrane region" description="Helical" evidence="1">
    <location>
        <begin position="46"/>
        <end position="63"/>
    </location>
</feature>
<feature type="transmembrane region" description="Helical" evidence="1">
    <location>
        <begin position="244"/>
        <end position="264"/>
    </location>
</feature>
<proteinExistence type="predicted"/>
<keyword evidence="1" id="KW-0472">Membrane</keyword>
<feature type="transmembrane region" description="Helical" evidence="1">
    <location>
        <begin position="142"/>
        <end position="161"/>
    </location>
</feature>
<evidence type="ECO:0000313" key="3">
    <source>
        <dbReference type="Proteomes" id="UP000192520"/>
    </source>
</evidence>
<sequence>MRPNSPKNLMNYLKERFPIIPLLLFCGATLCGIASSIPSTPRLDKVITLTFVYLGFLLHLRILDELKDLNYDQKFHFERPIPKGLVTLTFLKKVDLINLVLLLAATFRFSTLNIFFLFLVSLLYTGLMFKEFFLPTLRETSVPLYLVLHQSVFIFLYLFFFSTLSESFWSITSTHKLAHFLYMLIPPYLIEIGRKVEDRISPKGEKTNDTYTYLWGRKKTIHIFACLIFISGLTSLGILNFPTFLSAILIVLSLLLFIGSCFASKLIAQHSMLITVLLALILPLLPAAIYLPN</sequence>
<gene>
    <name evidence="2" type="ORF">B5M47_02030</name>
</gene>
<protein>
    <recommendedName>
        <fullName evidence="4">Ubiquinone biosynthesis protein UbiA</fullName>
    </recommendedName>
</protein>
<dbReference type="STRING" id="1968527.B5M47_02030"/>
<organism evidence="2 3">
    <name type="scientific">candidate division CPR3 bacterium 4484_211</name>
    <dbReference type="NCBI Taxonomy" id="1968527"/>
    <lineage>
        <taxon>Bacteria</taxon>
        <taxon>Bacteria division CPR3</taxon>
    </lineage>
</organism>
<keyword evidence="1" id="KW-1133">Transmembrane helix</keyword>
<reference evidence="3" key="1">
    <citation type="submission" date="2017-03" db="EMBL/GenBank/DDBJ databases">
        <title>Novel pathways for hydrocarbon cycling and metabolic interdependencies in hydrothermal sediment communities.</title>
        <authorList>
            <person name="Dombrowski N."/>
            <person name="Seitz K."/>
            <person name="Teske A."/>
            <person name="Baker B."/>
        </authorList>
    </citation>
    <scope>NUCLEOTIDE SEQUENCE [LARGE SCALE GENOMIC DNA]</scope>
</reference>
<comment type="caution">
    <text evidence="2">The sequence shown here is derived from an EMBL/GenBank/DDBJ whole genome shotgun (WGS) entry which is preliminary data.</text>
</comment>
<dbReference type="Proteomes" id="UP000192520">
    <property type="component" value="Unassembled WGS sequence"/>
</dbReference>
<name>A0A1W9NYF8_UNCC3</name>
<dbReference type="AlphaFoldDB" id="A0A1W9NYF8"/>
<feature type="transmembrane region" description="Helical" evidence="1">
    <location>
        <begin position="111"/>
        <end position="130"/>
    </location>
</feature>
<evidence type="ECO:0000313" key="2">
    <source>
        <dbReference type="EMBL" id="OQX51052.1"/>
    </source>
</evidence>
<feature type="transmembrane region" description="Helical" evidence="1">
    <location>
        <begin position="271"/>
        <end position="291"/>
    </location>
</feature>
<evidence type="ECO:0008006" key="4">
    <source>
        <dbReference type="Google" id="ProtNLM"/>
    </source>
</evidence>
<dbReference type="EMBL" id="MZGJ01000009">
    <property type="protein sequence ID" value="OQX51052.1"/>
    <property type="molecule type" value="Genomic_DNA"/>
</dbReference>